<keyword evidence="2" id="KW-0249">Electron transport</keyword>
<dbReference type="InterPro" id="IPR003251">
    <property type="entry name" value="Rr_diiron-bd_dom"/>
</dbReference>
<evidence type="ECO:0000256" key="2">
    <source>
        <dbReference type="ARBA" id="ARBA00022982"/>
    </source>
</evidence>
<protein>
    <recommendedName>
        <fullName evidence="6">Rubredoxin-like domain-containing protein</fullName>
    </recommendedName>
</protein>
<gene>
    <name evidence="5" type="ORF">S06H3_40003</name>
</gene>
<dbReference type="Pfam" id="PF02915">
    <property type="entry name" value="Rubrerythrin"/>
    <property type="match status" value="1"/>
</dbReference>
<dbReference type="PROSITE" id="PS50905">
    <property type="entry name" value="FERRITIN_LIKE"/>
    <property type="match status" value="1"/>
</dbReference>
<dbReference type="InterPro" id="IPR009040">
    <property type="entry name" value="Ferritin-like_diiron"/>
</dbReference>
<organism evidence="5">
    <name type="scientific">marine sediment metagenome</name>
    <dbReference type="NCBI Taxonomy" id="412755"/>
    <lineage>
        <taxon>unclassified sequences</taxon>
        <taxon>metagenomes</taxon>
        <taxon>ecological metagenomes</taxon>
    </lineage>
</organism>
<evidence type="ECO:0000256" key="1">
    <source>
        <dbReference type="ARBA" id="ARBA00022448"/>
    </source>
</evidence>
<feature type="domain" description="Rubredoxin-like" evidence="3">
    <location>
        <begin position="133"/>
        <end position="166"/>
    </location>
</feature>
<dbReference type="InterPro" id="IPR024934">
    <property type="entry name" value="Rubredoxin-like_dom"/>
</dbReference>
<dbReference type="PANTHER" id="PTHR33746:SF4">
    <property type="entry name" value="RUBRERYTHRIN"/>
    <property type="match status" value="1"/>
</dbReference>
<dbReference type="GO" id="GO:0016491">
    <property type="term" value="F:oxidoreductase activity"/>
    <property type="evidence" value="ECO:0007669"/>
    <property type="project" value="InterPro"/>
</dbReference>
<accession>X1Q668</accession>
<dbReference type="InterPro" id="IPR012347">
    <property type="entry name" value="Ferritin-like"/>
</dbReference>
<dbReference type="CDD" id="cd01041">
    <property type="entry name" value="Rubrerythrin"/>
    <property type="match status" value="1"/>
</dbReference>
<dbReference type="InterPro" id="IPR009078">
    <property type="entry name" value="Ferritin-like_SF"/>
</dbReference>
<dbReference type="PROSITE" id="PS50903">
    <property type="entry name" value="RUBREDOXIN_LIKE"/>
    <property type="match status" value="1"/>
</dbReference>
<evidence type="ECO:0000313" key="5">
    <source>
        <dbReference type="EMBL" id="GAI46550.1"/>
    </source>
</evidence>
<dbReference type="SUPFAM" id="SSF47240">
    <property type="entry name" value="Ferritin-like"/>
    <property type="match status" value="1"/>
</dbReference>
<dbReference type="GO" id="GO:0005506">
    <property type="term" value="F:iron ion binding"/>
    <property type="evidence" value="ECO:0007669"/>
    <property type="project" value="InterPro"/>
</dbReference>
<proteinExistence type="predicted"/>
<dbReference type="PANTHER" id="PTHR33746">
    <property type="entry name" value="RUBRERYTHRIN"/>
    <property type="match status" value="1"/>
</dbReference>
<comment type="caution">
    <text evidence="5">The sequence shown here is derived from an EMBL/GenBank/DDBJ whole genome shotgun (WGS) entry which is preliminary data.</text>
</comment>
<name>X1Q668_9ZZZZ</name>
<evidence type="ECO:0000259" key="4">
    <source>
        <dbReference type="PROSITE" id="PS50905"/>
    </source>
</evidence>
<dbReference type="InterPro" id="IPR052753">
    <property type="entry name" value="Rbr2/Nigerythrin"/>
</dbReference>
<keyword evidence="1" id="KW-0813">Transport</keyword>
<evidence type="ECO:0008006" key="6">
    <source>
        <dbReference type="Google" id="ProtNLM"/>
    </source>
</evidence>
<dbReference type="Gene3D" id="1.20.1260.10">
    <property type="match status" value="1"/>
</dbReference>
<dbReference type="AlphaFoldDB" id="X1Q668"/>
<dbReference type="EMBL" id="BARV01024517">
    <property type="protein sequence ID" value="GAI46550.1"/>
    <property type="molecule type" value="Genomic_DNA"/>
</dbReference>
<feature type="domain" description="Ferritin-like diiron" evidence="4">
    <location>
        <begin position="1"/>
        <end position="128"/>
    </location>
</feature>
<dbReference type="Gene3D" id="2.20.28.10">
    <property type="match status" value="1"/>
</dbReference>
<sequence>MSNTQENLKTAFAGESQANRRYLFFADKAEKEGHPQIARLFRAVAEAETVHARNHLGVMGGVGSTRDNLGAAIEGENYEFTKMYPGFIEQAKAESDDRAQVSFDYANKVEKIHHGLYQKALKALEAGQSLRDEPYFVCQGCGYTVAGEAPEKCPICGAPRSMFKRVGQGSLKQDICF</sequence>
<dbReference type="SUPFAM" id="SSF57802">
    <property type="entry name" value="Rubredoxin-like"/>
    <property type="match status" value="1"/>
</dbReference>
<evidence type="ECO:0000259" key="3">
    <source>
        <dbReference type="PROSITE" id="PS50903"/>
    </source>
</evidence>
<reference evidence="5" key="1">
    <citation type="journal article" date="2014" name="Front. Microbiol.">
        <title>High frequency of phylogenetically diverse reductive dehalogenase-homologous genes in deep subseafloor sedimentary metagenomes.</title>
        <authorList>
            <person name="Kawai M."/>
            <person name="Futagami T."/>
            <person name="Toyoda A."/>
            <person name="Takaki Y."/>
            <person name="Nishi S."/>
            <person name="Hori S."/>
            <person name="Arai W."/>
            <person name="Tsubouchi T."/>
            <person name="Morono Y."/>
            <person name="Uchiyama I."/>
            <person name="Ito T."/>
            <person name="Fujiyama A."/>
            <person name="Inagaki F."/>
            <person name="Takami H."/>
        </authorList>
    </citation>
    <scope>NUCLEOTIDE SEQUENCE</scope>
    <source>
        <strain evidence="5">Expedition CK06-06</strain>
    </source>
</reference>
<dbReference type="Pfam" id="PF21349">
    <property type="entry name" value="RUBY_RBDX"/>
    <property type="match status" value="1"/>
</dbReference>
<dbReference type="CDD" id="cd00729">
    <property type="entry name" value="rubredoxin_SM"/>
    <property type="match status" value="1"/>
</dbReference>
<feature type="non-terminal residue" evidence="5">
    <location>
        <position position="177"/>
    </location>
</feature>
<dbReference type="InterPro" id="IPR048574">
    <property type="entry name" value="RUBY_RBDX"/>
</dbReference>